<dbReference type="eggNOG" id="COG2608">
    <property type="taxonomic scope" value="Bacteria"/>
</dbReference>
<dbReference type="Gene3D" id="3.30.70.100">
    <property type="match status" value="1"/>
</dbReference>
<dbReference type="PATRIC" id="fig|1150469.3.peg.2491"/>
<evidence type="ECO:0000313" key="1">
    <source>
        <dbReference type="EMBL" id="CCG08842.1"/>
    </source>
</evidence>
<protein>
    <submittedName>
        <fullName evidence="1">Uncharacterized protein</fullName>
    </submittedName>
</protein>
<dbReference type="SUPFAM" id="SSF55008">
    <property type="entry name" value="HMA, heavy metal-associated domain"/>
    <property type="match status" value="1"/>
</dbReference>
<accession>H6SLH7</accession>
<dbReference type="Proteomes" id="UP000033220">
    <property type="component" value="Chromosome DSM 122"/>
</dbReference>
<keyword evidence="2" id="KW-1185">Reference proteome</keyword>
<dbReference type="KEGG" id="rpm:RSPPHO_02216"/>
<evidence type="ECO:0000313" key="2">
    <source>
        <dbReference type="Proteomes" id="UP000033220"/>
    </source>
</evidence>
<dbReference type="EMBL" id="HE663493">
    <property type="protein sequence ID" value="CCG08842.1"/>
    <property type="molecule type" value="Genomic_DNA"/>
</dbReference>
<dbReference type="HOGENOM" id="CLU_157923_0_0_5"/>
<reference evidence="1 2" key="1">
    <citation type="submission" date="2012-02" db="EMBL/GenBank/DDBJ databases">
        <title>Shotgun genome sequence of Phaeospirillum photometricum DSM 122.</title>
        <authorList>
            <person name="Duquesne K."/>
            <person name="Sturgis J."/>
        </authorList>
    </citation>
    <scope>NUCLEOTIDE SEQUENCE [LARGE SCALE GENOMIC DNA]</scope>
    <source>
        <strain evidence="2">DSM122</strain>
    </source>
</reference>
<sequence length="154" mass="16340">MTIIIHSRHGLSDGRQGMAYIHSVPGRLRVKTRSFRAVEETRQLCRSLATWDGVEEVTFNPRSNSLVVIYDPARVVEDDLLAAIRAQGHRLRPGTSLLHLPAPVPAPPAKLPLSPLVGTAAAAFGGALGKALAGALIKSTIERGVVGLVSAAIR</sequence>
<dbReference type="STRING" id="1150469.RSPPHO_02216"/>
<proteinExistence type="predicted"/>
<name>H6SLH7_PARPM</name>
<organism evidence="1 2">
    <name type="scientific">Pararhodospirillum photometricum DSM 122</name>
    <dbReference type="NCBI Taxonomy" id="1150469"/>
    <lineage>
        <taxon>Bacteria</taxon>
        <taxon>Pseudomonadati</taxon>
        <taxon>Pseudomonadota</taxon>
        <taxon>Alphaproteobacteria</taxon>
        <taxon>Rhodospirillales</taxon>
        <taxon>Rhodospirillaceae</taxon>
        <taxon>Pararhodospirillum</taxon>
    </lineage>
</organism>
<gene>
    <name evidence="1" type="ORF">RSPPHO_02216</name>
</gene>
<dbReference type="AlphaFoldDB" id="H6SLH7"/>
<dbReference type="GO" id="GO:0046872">
    <property type="term" value="F:metal ion binding"/>
    <property type="evidence" value="ECO:0007669"/>
    <property type="project" value="InterPro"/>
</dbReference>
<dbReference type="InterPro" id="IPR036163">
    <property type="entry name" value="HMA_dom_sf"/>
</dbReference>